<protein>
    <recommendedName>
        <fullName evidence="3">Cyclin N-terminal domain-containing protein</fullName>
    </recommendedName>
</protein>
<dbReference type="STRING" id="135208.A0A4Y9ZZX0"/>
<name>A0A4Y9ZZX0_9AGAM</name>
<accession>A0A4Y9ZZX0</accession>
<proteinExistence type="predicted"/>
<dbReference type="Proteomes" id="UP000298061">
    <property type="component" value="Unassembled WGS sequence"/>
</dbReference>
<sequence>MSVSEDEDGKSECNDCYEGGVSQDPDFGVDIRDGLRTEAMNWILTVVPPYDLPSHTRKPSIYSKDLYQQLLQHPDTRFLAAYIFGRYFLACKGGDSGCTIPDSSASPSAHNVKPVTDARRRADLEDGERRLVWDFALAAVALSVKVQRDFLPPLCPIYIRDFLVLAPHEMSHDDLEAAQRDILHALSYRVSTPTPEAYLDELHSALPALRQLAVALGGCTGWDAMRKDVWARLLAAVQEPDLYRFPISVLVAAALQRAIGSMLVRHEGRQLGQFQEKASSRCASQIQINRQRIGPVSRLAWGVQQDIQNILQVPQILLDECKRWLSPLRFENPSGQDWFDHASST</sequence>
<dbReference type="Gene3D" id="1.10.472.10">
    <property type="entry name" value="Cyclin-like"/>
    <property type="match status" value="2"/>
</dbReference>
<comment type="caution">
    <text evidence="1">The sequence shown here is derived from an EMBL/GenBank/DDBJ whole genome shotgun (WGS) entry which is preliminary data.</text>
</comment>
<organism evidence="1 2">
    <name type="scientific">Hericium alpestre</name>
    <dbReference type="NCBI Taxonomy" id="135208"/>
    <lineage>
        <taxon>Eukaryota</taxon>
        <taxon>Fungi</taxon>
        <taxon>Dikarya</taxon>
        <taxon>Basidiomycota</taxon>
        <taxon>Agaricomycotina</taxon>
        <taxon>Agaricomycetes</taxon>
        <taxon>Russulales</taxon>
        <taxon>Hericiaceae</taxon>
        <taxon>Hericium</taxon>
    </lineage>
</organism>
<dbReference type="OrthoDB" id="3250555at2759"/>
<dbReference type="EMBL" id="SFCI01000452">
    <property type="protein sequence ID" value="TFY79720.1"/>
    <property type="molecule type" value="Genomic_DNA"/>
</dbReference>
<gene>
    <name evidence="1" type="ORF">EWM64_g4290</name>
</gene>
<reference evidence="1 2" key="1">
    <citation type="submission" date="2019-02" db="EMBL/GenBank/DDBJ databases">
        <title>Genome sequencing of the rare red list fungi Hericium alpestre (H. flagellum).</title>
        <authorList>
            <person name="Buettner E."/>
            <person name="Kellner H."/>
        </authorList>
    </citation>
    <scope>NUCLEOTIDE SEQUENCE [LARGE SCALE GENOMIC DNA]</scope>
    <source>
        <strain evidence="1 2">DSM 108284</strain>
    </source>
</reference>
<dbReference type="AlphaFoldDB" id="A0A4Y9ZZX0"/>
<evidence type="ECO:0000313" key="1">
    <source>
        <dbReference type="EMBL" id="TFY79720.1"/>
    </source>
</evidence>
<evidence type="ECO:0000313" key="2">
    <source>
        <dbReference type="Proteomes" id="UP000298061"/>
    </source>
</evidence>
<evidence type="ECO:0008006" key="3">
    <source>
        <dbReference type="Google" id="ProtNLM"/>
    </source>
</evidence>
<keyword evidence="2" id="KW-1185">Reference proteome</keyword>